<feature type="region of interest" description="Disordered" evidence="1">
    <location>
        <begin position="1"/>
        <end position="60"/>
    </location>
</feature>
<sequence length="470" mass="53331">MPLKGLKPGKSPQRKPGNLEETAAPRFRSKILGLSVAGDASTGASDREEHGESQENKDYVTQLEQELTRRQESYVRRERQYKVRISELEAQLNESRAKKTKESTVDATMDKLRQMHRSIMESVDQVQDRTSKILQEQEKDLLRAFRARLYSVQEELESEKNKTDDGASAWIEKSKQLETEVEWTKELADRLDRLNQSLTRENQRLKTQFATQENDREYLVKQLVTVKKDNVRLRNEYEEVKQQLEALKDDRDRYSSPHTAIGGSLSSSSTSALPRVHSPSPQLLSPGLMVPRPNTALGSMSSPATATPEADTRYKEIIKRQKRLLEVERRNLQQVRTAYKTELHHRTELEMILKECIQDVRAEIAQVASSAPATPTVRKLDRSGSQNGGFTTAEPLRLTLTDRQRLIEKLLAKERLLNLLTTKAFPIRHSKDPLLSGDALSPEEITRMYADVAGLTERAGGGETDVGEGM</sequence>
<accession>A0AAD5M894</accession>
<name>A0AAD5M894_PYTIN</name>
<keyword evidence="3" id="KW-1185">Reference proteome</keyword>
<feature type="compositionally biased region" description="Basic and acidic residues" evidence="1">
    <location>
        <begin position="45"/>
        <end position="58"/>
    </location>
</feature>
<gene>
    <name evidence="2" type="ORF">P43SY_004415</name>
</gene>
<evidence type="ECO:0000313" key="3">
    <source>
        <dbReference type="Proteomes" id="UP001209570"/>
    </source>
</evidence>
<dbReference type="EMBL" id="JAKCXM010000013">
    <property type="protein sequence ID" value="KAJ0408257.1"/>
    <property type="molecule type" value="Genomic_DNA"/>
</dbReference>
<organism evidence="2 3">
    <name type="scientific">Pythium insidiosum</name>
    <name type="common">Pythiosis disease agent</name>
    <dbReference type="NCBI Taxonomy" id="114742"/>
    <lineage>
        <taxon>Eukaryota</taxon>
        <taxon>Sar</taxon>
        <taxon>Stramenopiles</taxon>
        <taxon>Oomycota</taxon>
        <taxon>Peronosporomycetes</taxon>
        <taxon>Pythiales</taxon>
        <taxon>Pythiaceae</taxon>
        <taxon>Pythium</taxon>
    </lineage>
</organism>
<comment type="caution">
    <text evidence="2">The sequence shown here is derived from an EMBL/GenBank/DDBJ whole genome shotgun (WGS) entry which is preliminary data.</text>
</comment>
<reference evidence="2" key="1">
    <citation type="submission" date="2021-12" db="EMBL/GenBank/DDBJ databases">
        <title>Prjna785345.</title>
        <authorList>
            <person name="Rujirawat T."/>
            <person name="Krajaejun T."/>
        </authorList>
    </citation>
    <scope>NUCLEOTIDE SEQUENCE</scope>
    <source>
        <strain evidence="2">Pi057C3</strain>
    </source>
</reference>
<protein>
    <recommendedName>
        <fullName evidence="4">Cilia- and flagella-associated protein 157</fullName>
    </recommendedName>
</protein>
<dbReference type="PANTHER" id="PTHR40515">
    <property type="entry name" value="CILIA- AND FLAGELLA-ASSOCIATED PROTEIN 157"/>
    <property type="match status" value="1"/>
</dbReference>
<dbReference type="PANTHER" id="PTHR40515:SF1">
    <property type="entry name" value="CILIA- AND FLAGELLA-ASSOCIATED PROTEIN 157"/>
    <property type="match status" value="1"/>
</dbReference>
<evidence type="ECO:0000256" key="1">
    <source>
        <dbReference type="SAM" id="MobiDB-lite"/>
    </source>
</evidence>
<dbReference type="AlphaFoldDB" id="A0AAD5M894"/>
<evidence type="ECO:0008006" key="4">
    <source>
        <dbReference type="Google" id="ProtNLM"/>
    </source>
</evidence>
<dbReference type="Proteomes" id="UP001209570">
    <property type="component" value="Unassembled WGS sequence"/>
</dbReference>
<feature type="compositionally biased region" description="Low complexity" evidence="1">
    <location>
        <begin position="259"/>
        <end position="273"/>
    </location>
</feature>
<proteinExistence type="predicted"/>
<feature type="region of interest" description="Disordered" evidence="1">
    <location>
        <begin position="248"/>
        <end position="290"/>
    </location>
</feature>
<evidence type="ECO:0000313" key="2">
    <source>
        <dbReference type="EMBL" id="KAJ0408257.1"/>
    </source>
</evidence>